<dbReference type="InterPro" id="IPR011333">
    <property type="entry name" value="SKP1/BTB/POZ_sf"/>
</dbReference>
<proteinExistence type="predicted"/>
<name>A0A074Y0L5_AURSE</name>
<evidence type="ECO:0000259" key="1">
    <source>
        <dbReference type="PROSITE" id="PS50097"/>
    </source>
</evidence>
<dbReference type="RefSeq" id="XP_013339830.1">
    <property type="nucleotide sequence ID" value="XM_013484376.1"/>
</dbReference>
<dbReference type="Proteomes" id="UP000030641">
    <property type="component" value="Unassembled WGS sequence"/>
</dbReference>
<dbReference type="HOGENOM" id="CLU_061200_0_0_1"/>
<dbReference type="Pfam" id="PF00651">
    <property type="entry name" value="BTB"/>
    <property type="match status" value="1"/>
</dbReference>
<organism evidence="2 3">
    <name type="scientific">Aureobasidium subglaciale (strain EXF-2481)</name>
    <name type="common">Aureobasidium pullulans var. subglaciale</name>
    <dbReference type="NCBI Taxonomy" id="1043005"/>
    <lineage>
        <taxon>Eukaryota</taxon>
        <taxon>Fungi</taxon>
        <taxon>Dikarya</taxon>
        <taxon>Ascomycota</taxon>
        <taxon>Pezizomycotina</taxon>
        <taxon>Dothideomycetes</taxon>
        <taxon>Dothideomycetidae</taxon>
        <taxon>Dothideales</taxon>
        <taxon>Saccotheciaceae</taxon>
        <taxon>Aureobasidium</taxon>
    </lineage>
</organism>
<keyword evidence="3" id="KW-1185">Reference proteome</keyword>
<gene>
    <name evidence="2" type="ORF">AUEXF2481DRAFT_33110</name>
</gene>
<sequence length="382" mass="42103">MSNITLPLTTIPRHSMFRPSYIAVRGSSWSAGNEGSLAEFLGEDDQASTVPSSLNEFQDCGFPKDSHNDEDYERWAVRPFWQGVGHHPRVYNSCKSITADVVVRFGGGRFEFFSQKAILSAKSEYFKCAFSSNFAVATSQVIDLGDEDNSKHIYAMLRFIHGTAYTTIHQRSSMGRNLDFHIDLYLIGEQFDCRDLRHAAADVFFHEAIFLADTHWFPKAAQRILGADAAVLADKFLIDVTVKICVEQVETLVKNKHFMEMALAGDLVDEGGAMKLFLTLGQRVRELSGADVWMSKEERLVKAQTELLAAEAALGPVSRSSLAGQIIAARAYNAAHMAVTNAAMITPQPTVAPFAALTSHPPPPTAANHTTVVSRRATVFNK</sequence>
<dbReference type="GeneID" id="25364793"/>
<dbReference type="CDD" id="cd18186">
    <property type="entry name" value="BTB_POZ_ZBTB_KLHL-like"/>
    <property type="match status" value="1"/>
</dbReference>
<dbReference type="STRING" id="1043005.A0A074Y0L5"/>
<dbReference type="Gene3D" id="3.30.710.10">
    <property type="entry name" value="Potassium Channel Kv1.1, Chain A"/>
    <property type="match status" value="1"/>
</dbReference>
<dbReference type="InterPro" id="IPR000210">
    <property type="entry name" value="BTB/POZ_dom"/>
</dbReference>
<dbReference type="AlphaFoldDB" id="A0A074Y0L5"/>
<evidence type="ECO:0000313" key="2">
    <source>
        <dbReference type="EMBL" id="KEQ91338.1"/>
    </source>
</evidence>
<dbReference type="PROSITE" id="PS50097">
    <property type="entry name" value="BTB"/>
    <property type="match status" value="1"/>
</dbReference>
<dbReference type="InParanoid" id="A0A074Y0L5"/>
<dbReference type="SUPFAM" id="SSF54695">
    <property type="entry name" value="POZ domain"/>
    <property type="match status" value="1"/>
</dbReference>
<accession>A0A074Y0L5</accession>
<dbReference type="EMBL" id="KL584779">
    <property type="protein sequence ID" value="KEQ91338.1"/>
    <property type="molecule type" value="Genomic_DNA"/>
</dbReference>
<protein>
    <recommendedName>
        <fullName evidence="1">BTB domain-containing protein</fullName>
    </recommendedName>
</protein>
<evidence type="ECO:0000313" key="3">
    <source>
        <dbReference type="Proteomes" id="UP000030641"/>
    </source>
</evidence>
<reference evidence="2 3" key="1">
    <citation type="journal article" date="2014" name="BMC Genomics">
        <title>Genome sequencing of four Aureobasidium pullulans varieties: biotechnological potential, stress tolerance, and description of new species.</title>
        <authorList>
            <person name="Gostin Ar C."/>
            <person name="Ohm R.A."/>
            <person name="Kogej T."/>
            <person name="Sonjak S."/>
            <person name="Turk M."/>
            <person name="Zajc J."/>
            <person name="Zalar P."/>
            <person name="Grube M."/>
            <person name="Sun H."/>
            <person name="Han J."/>
            <person name="Sharma A."/>
            <person name="Chiniquy J."/>
            <person name="Ngan C.Y."/>
            <person name="Lipzen A."/>
            <person name="Barry K."/>
            <person name="Grigoriev I.V."/>
            <person name="Gunde-Cimerman N."/>
        </authorList>
    </citation>
    <scope>NUCLEOTIDE SEQUENCE [LARGE SCALE GENOMIC DNA]</scope>
    <source>
        <strain evidence="2 3">EXF-2481</strain>
    </source>
</reference>
<feature type="domain" description="BTB" evidence="1">
    <location>
        <begin position="99"/>
        <end position="161"/>
    </location>
</feature>
<dbReference type="OrthoDB" id="6359816at2759"/>